<proteinExistence type="predicted"/>
<name>A0A9P4NWD6_9PEZI</name>
<reference evidence="2" key="1">
    <citation type="journal article" date="2020" name="Stud. Mycol.">
        <title>101 Dothideomycetes genomes: a test case for predicting lifestyles and emergence of pathogens.</title>
        <authorList>
            <person name="Haridas S."/>
            <person name="Albert R."/>
            <person name="Binder M."/>
            <person name="Bloem J."/>
            <person name="Labutti K."/>
            <person name="Salamov A."/>
            <person name="Andreopoulos B."/>
            <person name="Baker S."/>
            <person name="Barry K."/>
            <person name="Bills G."/>
            <person name="Bluhm B."/>
            <person name="Cannon C."/>
            <person name="Castanera R."/>
            <person name="Culley D."/>
            <person name="Daum C."/>
            <person name="Ezra D."/>
            <person name="Gonzalez J."/>
            <person name="Henrissat B."/>
            <person name="Kuo A."/>
            <person name="Liang C."/>
            <person name="Lipzen A."/>
            <person name="Lutzoni F."/>
            <person name="Magnuson J."/>
            <person name="Mondo S."/>
            <person name="Nolan M."/>
            <person name="Ohm R."/>
            <person name="Pangilinan J."/>
            <person name="Park H.-J."/>
            <person name="Ramirez L."/>
            <person name="Alfaro M."/>
            <person name="Sun H."/>
            <person name="Tritt A."/>
            <person name="Yoshinaga Y."/>
            <person name="Zwiers L.-H."/>
            <person name="Turgeon B."/>
            <person name="Goodwin S."/>
            <person name="Spatafora J."/>
            <person name="Crous P."/>
            <person name="Grigoriev I."/>
        </authorList>
    </citation>
    <scope>NUCLEOTIDE SEQUENCE</scope>
    <source>
        <strain evidence="2">CBS 130266</strain>
    </source>
</reference>
<sequence length="255" mass="28963">MAHFITDTPSPQAHSLATTSTQSSGSRFLRLPGETRNRIYSLMLAELPHETINDPIQGADGEYARGEVETCRVLADPSSSAPTDTYIDARPAHRQILRFASTCKQIRQELLPMYFAKPIELVFYHPIFEVFTNFMAQQQALHAQELAHFPITPIGEQARRITIIDRYGPLDPGFMDNVNLWSELDLVTNFRDDGIVEHQVLGADPEVRFDRATMTYIIGEPGNSDDHFYFHNKTRVTGEKHLDGFWYFFMGHGTG</sequence>
<dbReference type="AlphaFoldDB" id="A0A9P4NWD6"/>
<dbReference type="Proteomes" id="UP000800235">
    <property type="component" value="Unassembled WGS sequence"/>
</dbReference>
<comment type="caution">
    <text evidence="2">The sequence shown here is derived from an EMBL/GenBank/DDBJ whole genome shotgun (WGS) entry which is preliminary data.</text>
</comment>
<gene>
    <name evidence="2" type="ORF">EJ08DRAFT_695292</name>
</gene>
<evidence type="ECO:0000313" key="2">
    <source>
        <dbReference type="EMBL" id="KAF2432528.1"/>
    </source>
</evidence>
<feature type="compositionally biased region" description="Polar residues" evidence="1">
    <location>
        <begin position="7"/>
        <end position="26"/>
    </location>
</feature>
<protein>
    <submittedName>
        <fullName evidence="2">Uncharacterized protein</fullName>
    </submittedName>
</protein>
<dbReference type="PANTHER" id="PTHR42085:SF1">
    <property type="entry name" value="F-BOX DOMAIN-CONTAINING PROTEIN"/>
    <property type="match status" value="1"/>
</dbReference>
<feature type="region of interest" description="Disordered" evidence="1">
    <location>
        <begin position="1"/>
        <end position="28"/>
    </location>
</feature>
<dbReference type="PANTHER" id="PTHR42085">
    <property type="entry name" value="F-BOX DOMAIN-CONTAINING PROTEIN"/>
    <property type="match status" value="1"/>
</dbReference>
<dbReference type="OrthoDB" id="3678099at2759"/>
<evidence type="ECO:0000313" key="3">
    <source>
        <dbReference type="Proteomes" id="UP000800235"/>
    </source>
</evidence>
<dbReference type="InterPro" id="IPR038883">
    <property type="entry name" value="AN11006-like"/>
</dbReference>
<dbReference type="EMBL" id="MU007025">
    <property type="protein sequence ID" value="KAF2432528.1"/>
    <property type="molecule type" value="Genomic_DNA"/>
</dbReference>
<keyword evidence="3" id="KW-1185">Reference proteome</keyword>
<organism evidence="2 3">
    <name type="scientific">Tothia fuscella</name>
    <dbReference type="NCBI Taxonomy" id="1048955"/>
    <lineage>
        <taxon>Eukaryota</taxon>
        <taxon>Fungi</taxon>
        <taxon>Dikarya</taxon>
        <taxon>Ascomycota</taxon>
        <taxon>Pezizomycotina</taxon>
        <taxon>Dothideomycetes</taxon>
        <taxon>Pleosporomycetidae</taxon>
        <taxon>Venturiales</taxon>
        <taxon>Cylindrosympodiaceae</taxon>
        <taxon>Tothia</taxon>
    </lineage>
</organism>
<accession>A0A9P4NWD6</accession>
<evidence type="ECO:0000256" key="1">
    <source>
        <dbReference type="SAM" id="MobiDB-lite"/>
    </source>
</evidence>